<dbReference type="Pfam" id="PF13692">
    <property type="entry name" value="Glyco_trans_1_4"/>
    <property type="match status" value="1"/>
</dbReference>
<evidence type="ECO:0000313" key="1">
    <source>
        <dbReference type="EMBL" id="MFC5405038.1"/>
    </source>
</evidence>
<dbReference type="PANTHER" id="PTHR12526">
    <property type="entry name" value="GLYCOSYLTRANSFERASE"/>
    <property type="match status" value="1"/>
</dbReference>
<accession>A0ABW0HWW9</accession>
<proteinExistence type="predicted"/>
<protein>
    <submittedName>
        <fullName evidence="1">Glycosyltransferase</fullName>
        <ecNumber evidence="1">2.4.-.-</ecNumber>
    </submittedName>
</protein>
<dbReference type="SUPFAM" id="SSF53756">
    <property type="entry name" value="UDP-Glycosyltransferase/glycogen phosphorylase"/>
    <property type="match status" value="1"/>
</dbReference>
<dbReference type="RefSeq" id="WP_378135868.1">
    <property type="nucleotide sequence ID" value="NZ_JBHSMI010000028.1"/>
</dbReference>
<dbReference type="Gene3D" id="3.40.50.11010">
    <property type="match status" value="1"/>
</dbReference>
<keyword evidence="1" id="KW-0328">Glycosyltransferase</keyword>
<keyword evidence="2" id="KW-1185">Reference proteome</keyword>
<gene>
    <name evidence="1" type="ORF">ACFPOF_20030</name>
</gene>
<dbReference type="Gene3D" id="3.40.50.2000">
    <property type="entry name" value="Glycogen Phosphorylase B"/>
    <property type="match status" value="1"/>
</dbReference>
<sequence length="399" mass="45464">MGNIELEEKPLNIMFVSHTFIGGPFVVGSHHLARELSKRGHRVLHMSTAITPMHLFRIGKASIKSRFRQWLAMRNPVVDDAIIHCVPFTWVPWNIAGRAFRWWGRNWFVSWMAFPRFPELLKTHRFQNVDLLLIDQPYFVGIDKYVNAKLIVYRPTDNYKEMIGDDTIEWAERNIVGKAHCIVATSAPVYRNIKKLRPELPGMIMENGVEFGHFSAYRDEPEEFKGIPSPRAIYVGAVDERLDVDAIRKLADERPAISVIVIGPCSPSMAALSSINLHFLGAKPYDRLPCFLHHADLALLPMSGHAANAGRSPMKLYEYAAAGLPTVVTATAELVRRPESFLYFYRETHELIEQVDEVLRLLAANEISTASIVDEARKHSWESKVDQLLRFRSTFADKS</sequence>
<dbReference type="EMBL" id="JBHSMI010000028">
    <property type="protein sequence ID" value="MFC5405038.1"/>
    <property type="molecule type" value="Genomic_DNA"/>
</dbReference>
<comment type="caution">
    <text evidence="1">The sequence shown here is derived from an EMBL/GenBank/DDBJ whole genome shotgun (WGS) entry which is preliminary data.</text>
</comment>
<keyword evidence="1" id="KW-0808">Transferase</keyword>
<reference evidence="2" key="1">
    <citation type="journal article" date="2019" name="Int. J. Syst. Evol. Microbiol.">
        <title>The Global Catalogue of Microorganisms (GCM) 10K type strain sequencing project: providing services to taxonomists for standard genome sequencing and annotation.</title>
        <authorList>
            <consortium name="The Broad Institute Genomics Platform"/>
            <consortium name="The Broad Institute Genome Sequencing Center for Infectious Disease"/>
            <person name="Wu L."/>
            <person name="Ma J."/>
        </authorList>
    </citation>
    <scope>NUCLEOTIDE SEQUENCE [LARGE SCALE GENOMIC DNA]</scope>
    <source>
        <strain evidence="2">CGMCC 1.18575</strain>
    </source>
</reference>
<evidence type="ECO:0000313" key="2">
    <source>
        <dbReference type="Proteomes" id="UP001596113"/>
    </source>
</evidence>
<dbReference type="GO" id="GO:0016757">
    <property type="term" value="F:glycosyltransferase activity"/>
    <property type="evidence" value="ECO:0007669"/>
    <property type="project" value="UniProtKB-KW"/>
</dbReference>
<organism evidence="1 2">
    <name type="scientific">Cohnella soli</name>
    <dbReference type="NCBI Taxonomy" id="425005"/>
    <lineage>
        <taxon>Bacteria</taxon>
        <taxon>Bacillati</taxon>
        <taxon>Bacillota</taxon>
        <taxon>Bacilli</taxon>
        <taxon>Bacillales</taxon>
        <taxon>Paenibacillaceae</taxon>
        <taxon>Cohnella</taxon>
    </lineage>
</organism>
<dbReference type="EC" id="2.4.-.-" evidence="1"/>
<name>A0ABW0HWW9_9BACL</name>
<dbReference type="Proteomes" id="UP001596113">
    <property type="component" value="Unassembled WGS sequence"/>
</dbReference>